<sequence>MTPFGYPLGFSDLLNILDKSFPYDKEQIIDEGIEITGRIAAQIDQINNDYDREALLYLEIAQARHRNIGGYITLGTSMNSLDHFWILICEGNCRGEVWIVTWQGNFYPCTPRMTFKDWLVDWIEFGGFKSEQSLVNTQGFPQALPLSNSYYDLEEEQEDEELYQEEEPIFVNRRRGATTTLL</sequence>
<evidence type="ECO:0000313" key="1">
    <source>
        <dbReference type="EMBL" id="KAG2208183.1"/>
    </source>
</evidence>
<keyword evidence="2" id="KW-1185">Reference proteome</keyword>
<organism evidence="1 2">
    <name type="scientific">Mucor plumbeus</name>
    <dbReference type="NCBI Taxonomy" id="97098"/>
    <lineage>
        <taxon>Eukaryota</taxon>
        <taxon>Fungi</taxon>
        <taxon>Fungi incertae sedis</taxon>
        <taxon>Mucoromycota</taxon>
        <taxon>Mucoromycotina</taxon>
        <taxon>Mucoromycetes</taxon>
        <taxon>Mucorales</taxon>
        <taxon>Mucorineae</taxon>
        <taxon>Mucoraceae</taxon>
        <taxon>Mucor</taxon>
    </lineage>
</organism>
<reference evidence="1" key="1">
    <citation type="submission" date="2020-12" db="EMBL/GenBank/DDBJ databases">
        <title>Metabolic potential, ecology and presence of endohyphal bacteria is reflected in genomic diversity of Mucoromycotina.</title>
        <authorList>
            <person name="Muszewska A."/>
            <person name="Okrasinska A."/>
            <person name="Steczkiewicz K."/>
            <person name="Drgas O."/>
            <person name="Orlowska M."/>
            <person name="Perlinska-Lenart U."/>
            <person name="Aleksandrzak-Piekarczyk T."/>
            <person name="Szatraj K."/>
            <person name="Zielenkiewicz U."/>
            <person name="Pilsyk S."/>
            <person name="Malc E."/>
            <person name="Mieczkowski P."/>
            <person name="Kruszewska J.S."/>
            <person name="Biernat P."/>
            <person name="Pawlowska J."/>
        </authorList>
    </citation>
    <scope>NUCLEOTIDE SEQUENCE</scope>
    <source>
        <strain evidence="1">CBS 226.32</strain>
    </source>
</reference>
<name>A0A8H7REF3_9FUNG</name>
<gene>
    <name evidence="1" type="ORF">INT46_005858</name>
</gene>
<dbReference type="Proteomes" id="UP000650833">
    <property type="component" value="Unassembled WGS sequence"/>
</dbReference>
<dbReference type="AlphaFoldDB" id="A0A8H7REF3"/>
<protein>
    <submittedName>
        <fullName evidence="1">Uncharacterized protein</fullName>
    </submittedName>
</protein>
<evidence type="ECO:0000313" key="2">
    <source>
        <dbReference type="Proteomes" id="UP000650833"/>
    </source>
</evidence>
<dbReference type="OrthoDB" id="2212691at2759"/>
<accession>A0A8H7REF3</accession>
<dbReference type="EMBL" id="JAEPRC010000116">
    <property type="protein sequence ID" value="KAG2208183.1"/>
    <property type="molecule type" value="Genomic_DNA"/>
</dbReference>
<comment type="caution">
    <text evidence="1">The sequence shown here is derived from an EMBL/GenBank/DDBJ whole genome shotgun (WGS) entry which is preliminary data.</text>
</comment>
<proteinExistence type="predicted"/>